<name>A0A402AW27_9CHLR</name>
<evidence type="ECO:0000313" key="1">
    <source>
        <dbReference type="EMBL" id="GCE23308.1"/>
    </source>
</evidence>
<dbReference type="EMBL" id="BIFS01000002">
    <property type="protein sequence ID" value="GCE23308.1"/>
    <property type="molecule type" value="Genomic_DNA"/>
</dbReference>
<reference evidence="2" key="1">
    <citation type="submission" date="2018-12" db="EMBL/GenBank/DDBJ databases">
        <title>Tengunoibacter tsumagoiensis gen. nov., sp. nov., Dictyobacter kobayashii sp. nov., D. alpinus sp. nov., and D. joshuensis sp. nov. and description of Dictyobacteraceae fam. nov. within the order Ktedonobacterales isolated from Tengu-no-mugimeshi.</title>
        <authorList>
            <person name="Wang C.M."/>
            <person name="Zheng Y."/>
            <person name="Sakai Y."/>
            <person name="Toyoda A."/>
            <person name="Minakuchi Y."/>
            <person name="Abe K."/>
            <person name="Yokota A."/>
            <person name="Yabe S."/>
        </authorList>
    </citation>
    <scope>NUCLEOTIDE SEQUENCE [LARGE SCALE GENOMIC DNA]</scope>
    <source>
        <strain evidence="2">Uno11</strain>
    </source>
</reference>
<sequence>MLIVRDMGYIFRGFFLRVGDEATALSLMPSITQQWEEVVIRLVDEPFVGLGYACQSRLAVFFPGRQLAM</sequence>
<dbReference type="AlphaFoldDB" id="A0A402AW27"/>
<proteinExistence type="predicted"/>
<evidence type="ECO:0000313" key="2">
    <source>
        <dbReference type="Proteomes" id="UP000287188"/>
    </source>
</evidence>
<comment type="caution">
    <text evidence="1">The sequence shown here is derived from an EMBL/GenBank/DDBJ whole genome shotgun (WGS) entry which is preliminary data.</text>
</comment>
<accession>A0A402AW27</accession>
<organism evidence="1 2">
    <name type="scientific">Dictyobacter kobayashii</name>
    <dbReference type="NCBI Taxonomy" id="2014872"/>
    <lineage>
        <taxon>Bacteria</taxon>
        <taxon>Bacillati</taxon>
        <taxon>Chloroflexota</taxon>
        <taxon>Ktedonobacteria</taxon>
        <taxon>Ktedonobacterales</taxon>
        <taxon>Dictyobacteraceae</taxon>
        <taxon>Dictyobacter</taxon>
    </lineage>
</organism>
<dbReference type="Proteomes" id="UP000287188">
    <property type="component" value="Unassembled WGS sequence"/>
</dbReference>
<keyword evidence="2" id="KW-1185">Reference proteome</keyword>
<protein>
    <submittedName>
        <fullName evidence="1">Uncharacterized protein</fullName>
    </submittedName>
</protein>
<gene>
    <name evidence="1" type="ORF">KDK_71080</name>
</gene>